<evidence type="ECO:0000313" key="3">
    <source>
        <dbReference type="Proteomes" id="UP000183700"/>
    </source>
</evidence>
<keyword evidence="3" id="KW-1185">Reference proteome</keyword>
<feature type="transmembrane region" description="Helical" evidence="1">
    <location>
        <begin position="7"/>
        <end position="28"/>
    </location>
</feature>
<reference evidence="2 3" key="1">
    <citation type="submission" date="2014-12" db="EMBL/GenBank/DDBJ databases">
        <title>Draft genome sequences of 29 type strains of Enterococci.</title>
        <authorList>
            <person name="Zhong Z."/>
            <person name="Sun Z."/>
            <person name="Liu W."/>
            <person name="Zhang W."/>
            <person name="Zhang H."/>
        </authorList>
    </citation>
    <scope>NUCLEOTIDE SEQUENCE [LARGE SCALE GENOMIC DNA]</scope>
    <source>
        <strain evidence="2 3">DSM 22802</strain>
    </source>
</reference>
<dbReference type="AlphaFoldDB" id="A0A1L8SXW8"/>
<comment type="caution">
    <text evidence="2">The sequence shown here is derived from an EMBL/GenBank/DDBJ whole genome shotgun (WGS) entry which is preliminary data.</text>
</comment>
<keyword evidence="1" id="KW-1133">Transmembrane helix</keyword>
<feature type="transmembrane region" description="Helical" evidence="1">
    <location>
        <begin position="48"/>
        <end position="68"/>
    </location>
</feature>
<name>A0A1L8SXW8_9ENTE</name>
<protein>
    <submittedName>
        <fullName evidence="2">Uncharacterized protein</fullName>
    </submittedName>
</protein>
<evidence type="ECO:0000256" key="1">
    <source>
        <dbReference type="SAM" id="Phobius"/>
    </source>
</evidence>
<keyword evidence="1" id="KW-0812">Transmembrane</keyword>
<dbReference type="OrthoDB" id="2185595at2"/>
<dbReference type="EMBL" id="JXKM01000002">
    <property type="protein sequence ID" value="OJG36846.1"/>
    <property type="molecule type" value="Genomic_DNA"/>
</dbReference>
<organism evidence="2 3">
    <name type="scientific">Enterococcus devriesei</name>
    <dbReference type="NCBI Taxonomy" id="319970"/>
    <lineage>
        <taxon>Bacteria</taxon>
        <taxon>Bacillati</taxon>
        <taxon>Bacillota</taxon>
        <taxon>Bacilli</taxon>
        <taxon>Lactobacillales</taxon>
        <taxon>Enterococcaceae</taxon>
        <taxon>Enterococcus</taxon>
    </lineage>
</organism>
<proteinExistence type="predicted"/>
<dbReference type="Proteomes" id="UP000183700">
    <property type="component" value="Unassembled WGS sequence"/>
</dbReference>
<dbReference type="STRING" id="319970.RV00_GL001291"/>
<feature type="transmembrane region" description="Helical" evidence="1">
    <location>
        <begin position="99"/>
        <end position="119"/>
    </location>
</feature>
<evidence type="ECO:0000313" key="2">
    <source>
        <dbReference type="EMBL" id="OJG36846.1"/>
    </source>
</evidence>
<sequence>MKILRFVLHLLQIGLLYGIYLMRDLYANHLGFMRNVSFYSQKFADSSLGRQIFLLPLFLVVVAGLIVFKKRTIESFLLLSMGLLFLGWQLGAGLEQIPIFYLVSGLLCLIFLLQLLIVLSKKGVRHGVFTRNH</sequence>
<accession>A0A1L8SXW8</accession>
<keyword evidence="1" id="KW-0472">Membrane</keyword>
<feature type="transmembrane region" description="Helical" evidence="1">
    <location>
        <begin position="75"/>
        <end position="93"/>
    </location>
</feature>
<gene>
    <name evidence="2" type="ORF">RV00_GL001291</name>
</gene>
<dbReference type="RefSeq" id="WP_071861262.1">
    <property type="nucleotide sequence ID" value="NZ_JBHLVS010000012.1"/>
</dbReference>